<sequence>MGSSGGKLLGEVGYDCHGCQRQSSGWRRKGKIWGGLEKRIHHGGGELTGEKGRGVRLR</sequence>
<accession>A0AAV5LN59</accession>
<gene>
    <name evidence="1" type="ORF">SLEP1_g46124</name>
</gene>
<dbReference type="EMBL" id="BPVZ01000126">
    <property type="protein sequence ID" value="GKV38186.1"/>
    <property type="molecule type" value="Genomic_DNA"/>
</dbReference>
<keyword evidence="2" id="KW-1185">Reference proteome</keyword>
<name>A0AAV5LN59_9ROSI</name>
<dbReference type="AlphaFoldDB" id="A0AAV5LN59"/>
<organism evidence="1 2">
    <name type="scientific">Rubroshorea leprosula</name>
    <dbReference type="NCBI Taxonomy" id="152421"/>
    <lineage>
        <taxon>Eukaryota</taxon>
        <taxon>Viridiplantae</taxon>
        <taxon>Streptophyta</taxon>
        <taxon>Embryophyta</taxon>
        <taxon>Tracheophyta</taxon>
        <taxon>Spermatophyta</taxon>
        <taxon>Magnoliopsida</taxon>
        <taxon>eudicotyledons</taxon>
        <taxon>Gunneridae</taxon>
        <taxon>Pentapetalae</taxon>
        <taxon>rosids</taxon>
        <taxon>malvids</taxon>
        <taxon>Malvales</taxon>
        <taxon>Dipterocarpaceae</taxon>
        <taxon>Rubroshorea</taxon>
    </lineage>
</organism>
<evidence type="ECO:0000313" key="2">
    <source>
        <dbReference type="Proteomes" id="UP001054252"/>
    </source>
</evidence>
<comment type="caution">
    <text evidence="1">The sequence shown here is derived from an EMBL/GenBank/DDBJ whole genome shotgun (WGS) entry which is preliminary data.</text>
</comment>
<evidence type="ECO:0000313" key="1">
    <source>
        <dbReference type="EMBL" id="GKV38186.1"/>
    </source>
</evidence>
<proteinExistence type="predicted"/>
<reference evidence="1 2" key="1">
    <citation type="journal article" date="2021" name="Commun. Biol.">
        <title>The genome of Shorea leprosula (Dipterocarpaceae) highlights the ecological relevance of drought in aseasonal tropical rainforests.</title>
        <authorList>
            <person name="Ng K.K.S."/>
            <person name="Kobayashi M.J."/>
            <person name="Fawcett J.A."/>
            <person name="Hatakeyama M."/>
            <person name="Paape T."/>
            <person name="Ng C.H."/>
            <person name="Ang C.C."/>
            <person name="Tnah L.H."/>
            <person name="Lee C.T."/>
            <person name="Nishiyama T."/>
            <person name="Sese J."/>
            <person name="O'Brien M.J."/>
            <person name="Copetti D."/>
            <person name="Mohd Noor M.I."/>
            <person name="Ong R.C."/>
            <person name="Putra M."/>
            <person name="Sireger I.Z."/>
            <person name="Indrioko S."/>
            <person name="Kosugi Y."/>
            <person name="Izuno A."/>
            <person name="Isagi Y."/>
            <person name="Lee S.L."/>
            <person name="Shimizu K.K."/>
        </authorList>
    </citation>
    <scope>NUCLEOTIDE SEQUENCE [LARGE SCALE GENOMIC DNA]</scope>
    <source>
        <strain evidence="1">214</strain>
    </source>
</reference>
<dbReference type="Proteomes" id="UP001054252">
    <property type="component" value="Unassembled WGS sequence"/>
</dbReference>
<protein>
    <submittedName>
        <fullName evidence="1">Uncharacterized protein</fullName>
    </submittedName>
</protein>